<name>A0A9N8D965_9STRA</name>
<dbReference type="InterPro" id="IPR011611">
    <property type="entry name" value="PfkB_dom"/>
</dbReference>
<evidence type="ECO:0000313" key="5">
    <source>
        <dbReference type="Proteomes" id="UP001153069"/>
    </source>
</evidence>
<reference evidence="4" key="1">
    <citation type="submission" date="2020-06" db="EMBL/GenBank/DDBJ databases">
        <authorList>
            <consortium name="Plant Systems Biology data submission"/>
        </authorList>
    </citation>
    <scope>NUCLEOTIDE SEQUENCE</scope>
    <source>
        <strain evidence="4">D6</strain>
    </source>
</reference>
<dbReference type="Proteomes" id="UP001153069">
    <property type="component" value="Unassembled WGS sequence"/>
</dbReference>
<comment type="caution">
    <text evidence="4">The sequence shown here is derived from an EMBL/GenBank/DDBJ whole genome shotgun (WGS) entry which is preliminary data.</text>
</comment>
<accession>A0A9N8D965</accession>
<dbReference type="AlphaFoldDB" id="A0A9N8D965"/>
<evidence type="ECO:0000256" key="2">
    <source>
        <dbReference type="ARBA" id="ARBA00022777"/>
    </source>
</evidence>
<evidence type="ECO:0000256" key="1">
    <source>
        <dbReference type="ARBA" id="ARBA00022679"/>
    </source>
</evidence>
<evidence type="ECO:0000313" key="4">
    <source>
        <dbReference type="EMBL" id="CAB9497496.1"/>
    </source>
</evidence>
<protein>
    <submittedName>
        <fullName evidence="4">PfkB family carbohydrate kinase</fullName>
    </submittedName>
</protein>
<dbReference type="OrthoDB" id="415590at2759"/>
<proteinExistence type="predicted"/>
<dbReference type="PANTHER" id="PTHR10584:SF166">
    <property type="entry name" value="RIBOKINASE"/>
    <property type="match status" value="1"/>
</dbReference>
<keyword evidence="2 4" id="KW-0418">Kinase</keyword>
<dbReference type="EMBL" id="CAICTM010000020">
    <property type="protein sequence ID" value="CAB9497496.1"/>
    <property type="molecule type" value="Genomic_DNA"/>
</dbReference>
<keyword evidence="5" id="KW-1185">Reference proteome</keyword>
<dbReference type="Gene3D" id="3.40.1190.20">
    <property type="match status" value="1"/>
</dbReference>
<keyword evidence="1" id="KW-0808">Transferase</keyword>
<dbReference type="PANTHER" id="PTHR10584">
    <property type="entry name" value="SUGAR KINASE"/>
    <property type="match status" value="1"/>
</dbReference>
<evidence type="ECO:0000259" key="3">
    <source>
        <dbReference type="Pfam" id="PF00294"/>
    </source>
</evidence>
<dbReference type="SUPFAM" id="SSF53613">
    <property type="entry name" value="Ribokinase-like"/>
    <property type="match status" value="1"/>
</dbReference>
<gene>
    <name evidence="4" type="ORF">SEMRO_20_G014440.1</name>
</gene>
<sequence>MKADQAKTTIICAGLSCLDLQLIGCTKSGQAEAIEQYEKAVHCAGGSASMAATTLALLCDDDIHVLTKLGKDLNGQVMLDFYRQAGAKTDLCIQDEMVSTAMAVLPIFKEGGRACFFNLAANNGFTTEELLGQLNKLSAAKAFLFGYPHLLPKMQGEPLKSMLESIRTKFGHDILIGVDLNGVSADNHRPELLAPAMDQIDVLHLNEEEAEILAGVQKDDLFSGDETLQQVTAALHQQGCAVVLLSLGSKGSYISVTPDSSRLSQCPPIVRDNWKAQSAVRVPAFAVAENNVNANGAGDALFSGFCYAAATMEGATLEQAGTFASLVARQRCDVQTRDKPEHDATKIAELVRTGNLPSVL</sequence>
<feature type="domain" description="Carbohydrate kinase PfkB" evidence="3">
    <location>
        <begin position="10"/>
        <end position="330"/>
    </location>
</feature>
<dbReference type="GO" id="GO:0016301">
    <property type="term" value="F:kinase activity"/>
    <property type="evidence" value="ECO:0007669"/>
    <property type="project" value="UniProtKB-KW"/>
</dbReference>
<organism evidence="4 5">
    <name type="scientific">Seminavis robusta</name>
    <dbReference type="NCBI Taxonomy" id="568900"/>
    <lineage>
        <taxon>Eukaryota</taxon>
        <taxon>Sar</taxon>
        <taxon>Stramenopiles</taxon>
        <taxon>Ochrophyta</taxon>
        <taxon>Bacillariophyta</taxon>
        <taxon>Bacillariophyceae</taxon>
        <taxon>Bacillariophycidae</taxon>
        <taxon>Naviculales</taxon>
        <taxon>Naviculaceae</taxon>
        <taxon>Seminavis</taxon>
    </lineage>
</organism>
<dbReference type="Pfam" id="PF00294">
    <property type="entry name" value="PfkB"/>
    <property type="match status" value="1"/>
</dbReference>
<dbReference type="InterPro" id="IPR029056">
    <property type="entry name" value="Ribokinase-like"/>
</dbReference>